<proteinExistence type="predicted"/>
<dbReference type="SUPFAM" id="SSF47090">
    <property type="entry name" value="PGBD-like"/>
    <property type="match status" value="1"/>
</dbReference>
<protein>
    <submittedName>
        <fullName evidence="2">TIGR02594 family protein</fullName>
    </submittedName>
</protein>
<sequence length="238" mass="26023">MKMQNELMRAVQGRLKVLGYYRLNVDGVDGPGTSNAVIDFKANNGLLARDYIGSLTLERMFSPSAKPVPKPKPATGEPAWLTEAKRLLGTREVAGSGNSPIIMDWAEGLDQWYPGDDVPWCGLFVAHCMATGAPDEPQDFNRLGARAWREFGVKVPISFGAIAVFWRTHPTRSWNGHVGFVVGGDKDTLHILGGNQSDSVNVTRIARSRLLECRGPEDWRGDENLKAVSTASLSTNEA</sequence>
<dbReference type="EMBL" id="JAJATZ010000003">
    <property type="protein sequence ID" value="MCB5199010.1"/>
    <property type="molecule type" value="Genomic_DNA"/>
</dbReference>
<evidence type="ECO:0000313" key="2">
    <source>
        <dbReference type="EMBL" id="MCB5199010.1"/>
    </source>
</evidence>
<dbReference type="RefSeq" id="WP_226747840.1">
    <property type="nucleotide sequence ID" value="NZ_JAJATZ010000003.1"/>
</dbReference>
<dbReference type="Gene3D" id="1.10.101.10">
    <property type="entry name" value="PGBD-like superfamily/PGBD"/>
    <property type="match status" value="1"/>
</dbReference>
<evidence type="ECO:0000313" key="3">
    <source>
        <dbReference type="Proteomes" id="UP001138961"/>
    </source>
</evidence>
<gene>
    <name evidence="2" type="ORF">LGQ03_07140</name>
</gene>
<feature type="domain" description="Peptidoglycan binding-like" evidence="1">
    <location>
        <begin position="5"/>
        <end position="60"/>
    </location>
</feature>
<dbReference type="InterPro" id="IPR013423">
    <property type="entry name" value="CHP02594"/>
</dbReference>
<dbReference type="NCBIfam" id="TIGR02594">
    <property type="entry name" value="TIGR02594 family protein"/>
    <property type="match status" value="1"/>
</dbReference>
<dbReference type="InterPro" id="IPR002477">
    <property type="entry name" value="Peptidoglycan-bd-like"/>
</dbReference>
<evidence type="ECO:0000259" key="1">
    <source>
        <dbReference type="Pfam" id="PF01471"/>
    </source>
</evidence>
<dbReference type="Pfam" id="PF01471">
    <property type="entry name" value="PG_binding_1"/>
    <property type="match status" value="1"/>
</dbReference>
<keyword evidence="3" id="KW-1185">Reference proteome</keyword>
<comment type="caution">
    <text evidence="2">The sequence shown here is derived from an EMBL/GenBank/DDBJ whole genome shotgun (WGS) entry which is preliminary data.</text>
</comment>
<reference evidence="2" key="1">
    <citation type="submission" date="2021-10" db="EMBL/GenBank/DDBJ databases">
        <title>Loktanella gaetbuli sp. nov., isolated from a tidal flat.</title>
        <authorList>
            <person name="Park S."/>
            <person name="Yoon J.-H."/>
        </authorList>
    </citation>
    <scope>NUCLEOTIDE SEQUENCE</scope>
    <source>
        <strain evidence="2">TSTF-M6</strain>
    </source>
</reference>
<name>A0ABS8BTE8_9RHOB</name>
<accession>A0ABS8BTE8</accession>
<organism evidence="2 3">
    <name type="scientific">Loktanella gaetbuli</name>
    <dbReference type="NCBI Taxonomy" id="2881335"/>
    <lineage>
        <taxon>Bacteria</taxon>
        <taxon>Pseudomonadati</taxon>
        <taxon>Pseudomonadota</taxon>
        <taxon>Alphaproteobacteria</taxon>
        <taxon>Rhodobacterales</taxon>
        <taxon>Roseobacteraceae</taxon>
        <taxon>Loktanella</taxon>
    </lineage>
</organism>
<dbReference type="InterPro" id="IPR036365">
    <property type="entry name" value="PGBD-like_sf"/>
</dbReference>
<dbReference type="Proteomes" id="UP001138961">
    <property type="component" value="Unassembled WGS sequence"/>
</dbReference>
<dbReference type="InterPro" id="IPR036366">
    <property type="entry name" value="PGBDSf"/>
</dbReference>